<name>A0ABZ3H8U1_9BACT</name>
<organism evidence="2 3">
    <name type="scientific">Sulfurimonas diazotrophicus</name>
    <dbReference type="NCBI Taxonomy" id="3131939"/>
    <lineage>
        <taxon>Bacteria</taxon>
        <taxon>Pseudomonadati</taxon>
        <taxon>Campylobacterota</taxon>
        <taxon>Epsilonproteobacteria</taxon>
        <taxon>Campylobacterales</taxon>
        <taxon>Sulfurimonadaceae</taxon>
        <taxon>Sulfurimonas</taxon>
    </lineage>
</organism>
<dbReference type="CDD" id="cd06127">
    <property type="entry name" value="DEDDh"/>
    <property type="match status" value="1"/>
</dbReference>
<proteinExistence type="predicted"/>
<evidence type="ECO:0000313" key="2">
    <source>
        <dbReference type="EMBL" id="XAU14125.1"/>
    </source>
</evidence>
<dbReference type="RefSeq" id="WP_345971924.1">
    <property type="nucleotide sequence ID" value="NZ_CP147920.1"/>
</dbReference>
<keyword evidence="2" id="KW-0540">Nuclease</keyword>
<evidence type="ECO:0000313" key="3">
    <source>
        <dbReference type="Proteomes" id="UP001447842"/>
    </source>
</evidence>
<dbReference type="Proteomes" id="UP001447842">
    <property type="component" value="Chromosome"/>
</dbReference>
<dbReference type="GO" id="GO:0004527">
    <property type="term" value="F:exonuclease activity"/>
    <property type="evidence" value="ECO:0007669"/>
    <property type="project" value="UniProtKB-KW"/>
</dbReference>
<keyword evidence="3" id="KW-1185">Reference proteome</keyword>
<dbReference type="InterPro" id="IPR036397">
    <property type="entry name" value="RNaseH_sf"/>
</dbReference>
<dbReference type="Gene3D" id="3.30.420.10">
    <property type="entry name" value="Ribonuclease H-like superfamily/Ribonuclease H"/>
    <property type="match status" value="1"/>
</dbReference>
<reference evidence="2 3" key="1">
    <citation type="submission" date="2024-03" db="EMBL/GenBank/DDBJ databases">
        <title>Sulfurimonas sp. HSL3-1.</title>
        <authorList>
            <person name="Wang S."/>
        </authorList>
    </citation>
    <scope>NUCLEOTIDE SEQUENCE [LARGE SCALE GENOMIC DNA]</scope>
    <source>
        <strain evidence="2 3">HSL3-1</strain>
    </source>
</reference>
<dbReference type="InterPro" id="IPR013520">
    <property type="entry name" value="Ribonucl_H"/>
</dbReference>
<evidence type="ECO:0000259" key="1">
    <source>
        <dbReference type="SMART" id="SM00479"/>
    </source>
</evidence>
<keyword evidence="2" id="KW-0269">Exonuclease</keyword>
<dbReference type="EMBL" id="CP147920">
    <property type="protein sequence ID" value="XAU14125.1"/>
    <property type="molecule type" value="Genomic_DNA"/>
</dbReference>
<protein>
    <submittedName>
        <fullName evidence="2">3'-5' exonuclease</fullName>
    </submittedName>
</protein>
<sequence length="175" mass="19976">MIFLDFETNSHNVHDVIEVAALRVSKTAAGYVVTETFHRYYLSRYPVNPHALAVHKLSPSRLIALRENATYPEHFDEDREFADFCAGATTLVAHNIAFELRHLGDLVAFDKHFCTMQANKRIVNAKNVRGGLKNPKLAETCSFYGIDFDEEQYHSALYDVTKTLEILNRMDSTLH</sequence>
<accession>A0ABZ3H8U1</accession>
<feature type="domain" description="Exonuclease" evidence="1">
    <location>
        <begin position="1"/>
        <end position="175"/>
    </location>
</feature>
<dbReference type="Pfam" id="PF00929">
    <property type="entry name" value="RNase_T"/>
    <property type="match status" value="1"/>
</dbReference>
<dbReference type="InterPro" id="IPR012337">
    <property type="entry name" value="RNaseH-like_sf"/>
</dbReference>
<gene>
    <name evidence="2" type="ORF">WCY31_07630</name>
</gene>
<dbReference type="SMART" id="SM00479">
    <property type="entry name" value="EXOIII"/>
    <property type="match status" value="1"/>
</dbReference>
<dbReference type="SUPFAM" id="SSF53098">
    <property type="entry name" value="Ribonuclease H-like"/>
    <property type="match status" value="1"/>
</dbReference>
<keyword evidence="2" id="KW-0378">Hydrolase</keyword>